<accession>A0ABV7NGX3</accession>
<evidence type="ECO:0000313" key="3">
    <source>
        <dbReference type="Proteomes" id="UP001595681"/>
    </source>
</evidence>
<dbReference type="EMBL" id="JBHRVU010000004">
    <property type="protein sequence ID" value="MFC3441699.1"/>
    <property type="molecule type" value="Genomic_DNA"/>
</dbReference>
<dbReference type="RefSeq" id="WP_380795623.1">
    <property type="nucleotide sequence ID" value="NZ_JBHRVU010000004.1"/>
</dbReference>
<protein>
    <submittedName>
        <fullName evidence="2">Uncharacterized protein</fullName>
    </submittedName>
</protein>
<feature type="chain" id="PRO_5045416358" evidence="1">
    <location>
        <begin position="24"/>
        <end position="171"/>
    </location>
</feature>
<organism evidence="2 3">
    <name type="scientific">Sphingobium rhizovicinum</name>
    <dbReference type="NCBI Taxonomy" id="432308"/>
    <lineage>
        <taxon>Bacteria</taxon>
        <taxon>Pseudomonadati</taxon>
        <taxon>Pseudomonadota</taxon>
        <taxon>Alphaproteobacteria</taxon>
        <taxon>Sphingomonadales</taxon>
        <taxon>Sphingomonadaceae</taxon>
        <taxon>Sphingobium</taxon>
    </lineage>
</organism>
<name>A0ABV7NGX3_9SPHN</name>
<comment type="caution">
    <text evidence="2">The sequence shown here is derived from an EMBL/GenBank/DDBJ whole genome shotgun (WGS) entry which is preliminary data.</text>
</comment>
<keyword evidence="3" id="KW-1185">Reference proteome</keyword>
<feature type="signal peptide" evidence="1">
    <location>
        <begin position="1"/>
        <end position="23"/>
    </location>
</feature>
<sequence length="171" mass="18376">MRPDHRMLIGGIVAMLLPILSQAAAASAAPRASIAFPLSDVVGPVRAGLLCLPNGNLHGRDFLRSDADLAVRLQEVMAEGDQTDHGTLTVRLQSLSVSLCAKSWGVMGMGDRKALSGKADFAFAWSTQAEHSPDKVARVTIKLGKDQAMPPDDIMQEALRRLVAQIRQQQP</sequence>
<gene>
    <name evidence="2" type="ORF">ACFOKF_10980</name>
</gene>
<keyword evidence="1" id="KW-0732">Signal</keyword>
<reference evidence="3" key="1">
    <citation type="journal article" date="2019" name="Int. J. Syst. Evol. Microbiol.">
        <title>The Global Catalogue of Microorganisms (GCM) 10K type strain sequencing project: providing services to taxonomists for standard genome sequencing and annotation.</title>
        <authorList>
            <consortium name="The Broad Institute Genomics Platform"/>
            <consortium name="The Broad Institute Genome Sequencing Center for Infectious Disease"/>
            <person name="Wu L."/>
            <person name="Ma J."/>
        </authorList>
    </citation>
    <scope>NUCLEOTIDE SEQUENCE [LARGE SCALE GENOMIC DNA]</scope>
    <source>
        <strain evidence="3">CCM 7491</strain>
    </source>
</reference>
<dbReference type="Proteomes" id="UP001595681">
    <property type="component" value="Unassembled WGS sequence"/>
</dbReference>
<proteinExistence type="predicted"/>
<evidence type="ECO:0000256" key="1">
    <source>
        <dbReference type="SAM" id="SignalP"/>
    </source>
</evidence>
<evidence type="ECO:0000313" key="2">
    <source>
        <dbReference type="EMBL" id="MFC3441699.1"/>
    </source>
</evidence>